<feature type="non-terminal residue" evidence="1">
    <location>
        <position position="1"/>
    </location>
</feature>
<dbReference type="Gramene" id="KMS64851">
    <property type="protein sequence ID" value="KMS64851"/>
    <property type="gene ID" value="BVRB_042020"/>
</dbReference>
<name>A0A0J7YMN5_BETVV</name>
<proteinExistence type="predicted"/>
<gene>
    <name evidence="1" type="ORF">BVRB_042020</name>
</gene>
<dbReference type="Proteomes" id="UP000035740">
    <property type="component" value="Unassembled WGS sequence"/>
</dbReference>
<dbReference type="AlphaFoldDB" id="A0A0J7YMN5"/>
<accession>A0A0J7YMN5</accession>
<dbReference type="EMBL" id="KQ120594">
    <property type="protein sequence ID" value="KMS64851.1"/>
    <property type="molecule type" value="Genomic_DNA"/>
</dbReference>
<sequence>RRDLVVVPLPAAATLWQLVPARTIPLVPPAMTIRPDDVAVKIADSRRRHTFMLQGVGKDFTVDIKVGFRPSGVIGLPP</sequence>
<protein>
    <submittedName>
        <fullName evidence="1">Uncharacterized protein</fullName>
    </submittedName>
</protein>
<organism evidence="1 2">
    <name type="scientific">Beta vulgaris subsp. vulgaris</name>
    <name type="common">Beet</name>
    <dbReference type="NCBI Taxonomy" id="3555"/>
    <lineage>
        <taxon>Eukaryota</taxon>
        <taxon>Viridiplantae</taxon>
        <taxon>Streptophyta</taxon>
        <taxon>Embryophyta</taxon>
        <taxon>Tracheophyta</taxon>
        <taxon>Spermatophyta</taxon>
        <taxon>Magnoliopsida</taxon>
        <taxon>eudicotyledons</taxon>
        <taxon>Gunneridae</taxon>
        <taxon>Pentapetalae</taxon>
        <taxon>Caryophyllales</taxon>
        <taxon>Chenopodiaceae</taxon>
        <taxon>Betoideae</taxon>
        <taxon>Beta</taxon>
    </lineage>
</organism>
<evidence type="ECO:0000313" key="1">
    <source>
        <dbReference type="EMBL" id="KMS64851.1"/>
    </source>
</evidence>
<reference evidence="1 2" key="1">
    <citation type="journal article" date="2014" name="Nature">
        <title>The genome of the recently domesticated crop plant sugar beet (Beta vulgaris).</title>
        <authorList>
            <person name="Dohm J.C."/>
            <person name="Minoche A.E."/>
            <person name="Holtgrawe D."/>
            <person name="Capella-Gutierrez S."/>
            <person name="Zakrzewski F."/>
            <person name="Tafer H."/>
            <person name="Rupp O."/>
            <person name="Sorensen T.R."/>
            <person name="Stracke R."/>
            <person name="Reinhardt R."/>
            <person name="Goesmann A."/>
            <person name="Kraft T."/>
            <person name="Schulz B."/>
            <person name="Stadler P.F."/>
            <person name="Schmidt T."/>
            <person name="Gabaldon T."/>
            <person name="Lehrach H."/>
            <person name="Weisshaar B."/>
            <person name="Himmelbauer H."/>
        </authorList>
    </citation>
    <scope>NUCLEOTIDE SEQUENCE [LARGE SCALE GENOMIC DNA]</scope>
    <source>
        <tissue evidence="1">Taproot</tissue>
    </source>
</reference>
<evidence type="ECO:0000313" key="2">
    <source>
        <dbReference type="Proteomes" id="UP000035740"/>
    </source>
</evidence>
<keyword evidence="2" id="KW-1185">Reference proteome</keyword>